<dbReference type="GO" id="GO:0005524">
    <property type="term" value="F:ATP binding"/>
    <property type="evidence" value="ECO:0007669"/>
    <property type="project" value="UniProtKB-KW"/>
</dbReference>
<feature type="domain" description="ABC transporter" evidence="4">
    <location>
        <begin position="215"/>
        <end position="392"/>
    </location>
</feature>
<feature type="region of interest" description="Disordered" evidence="3">
    <location>
        <begin position="96"/>
        <end position="236"/>
    </location>
</feature>
<dbReference type="PROSITE" id="PS50893">
    <property type="entry name" value="ABC_TRANSPORTER_2"/>
    <property type="match status" value="1"/>
</dbReference>
<dbReference type="Proteomes" id="UP001142055">
    <property type="component" value="Chromosome 3"/>
</dbReference>
<keyword evidence="1" id="KW-0547">Nucleotide-binding</keyword>
<reference evidence="5" key="1">
    <citation type="submission" date="2022-12" db="EMBL/GenBank/DDBJ databases">
        <title>Genome assemblies of Blomia tropicalis.</title>
        <authorList>
            <person name="Cui Y."/>
        </authorList>
    </citation>
    <scope>NUCLEOTIDE SEQUENCE</scope>
    <source>
        <tissue evidence="5">Adult mites</tissue>
    </source>
</reference>
<dbReference type="GO" id="GO:0042626">
    <property type="term" value="F:ATPase-coupled transmembrane transporter activity"/>
    <property type="evidence" value="ECO:0007669"/>
    <property type="project" value="TreeGrafter"/>
</dbReference>
<evidence type="ECO:0000256" key="2">
    <source>
        <dbReference type="ARBA" id="ARBA00022840"/>
    </source>
</evidence>
<dbReference type="Pfam" id="PF00005">
    <property type="entry name" value="ABC_tran"/>
    <property type="match status" value="1"/>
</dbReference>
<gene>
    <name evidence="5" type="ORF">RDWZM_007702</name>
</gene>
<dbReference type="InterPro" id="IPR050173">
    <property type="entry name" value="ABC_transporter_C-like"/>
</dbReference>
<evidence type="ECO:0000256" key="3">
    <source>
        <dbReference type="SAM" id="MobiDB-lite"/>
    </source>
</evidence>
<comment type="caution">
    <text evidence="5">The sequence shown here is derived from an EMBL/GenBank/DDBJ whole genome shotgun (WGS) entry which is preliminary data.</text>
</comment>
<keyword evidence="6" id="KW-1185">Reference proteome</keyword>
<evidence type="ECO:0000313" key="5">
    <source>
        <dbReference type="EMBL" id="KAJ6216545.1"/>
    </source>
</evidence>
<organism evidence="5 6">
    <name type="scientific">Blomia tropicalis</name>
    <name type="common">Mite</name>
    <dbReference type="NCBI Taxonomy" id="40697"/>
    <lineage>
        <taxon>Eukaryota</taxon>
        <taxon>Metazoa</taxon>
        <taxon>Ecdysozoa</taxon>
        <taxon>Arthropoda</taxon>
        <taxon>Chelicerata</taxon>
        <taxon>Arachnida</taxon>
        <taxon>Acari</taxon>
        <taxon>Acariformes</taxon>
        <taxon>Sarcoptiformes</taxon>
        <taxon>Astigmata</taxon>
        <taxon>Glycyphagoidea</taxon>
        <taxon>Echimyopodidae</taxon>
        <taxon>Blomia</taxon>
    </lineage>
</organism>
<dbReference type="InterPro" id="IPR017871">
    <property type="entry name" value="ABC_transporter-like_CS"/>
</dbReference>
<dbReference type="EMBL" id="JAPWDV010000003">
    <property type="protein sequence ID" value="KAJ6216545.1"/>
    <property type="molecule type" value="Genomic_DNA"/>
</dbReference>
<sequence>MSAPSPSGTNVSGSAPYSNNQVAITTNYISGSSAVSGSRHSNASEHMQSSKDGNDVDIRWGSKVFLRCEQMTDFEIDDNVGSSHATTTTSAAITTTYESGSSTLPASSSARGSSSSVPMTSSGKGSSSSVPMSSSAKGSSSSVSTSSSARGSSSSVPMTSSGKGSSSSASMSSSARGSSSSAPMSSSARGSSSKSHSSATSSSKSSSAASRTSGSMATSISNSLSKDSAVSGSSHHSSSKEKLTIVVGSIGSGKSTFLASLIGETYLVEGELHWLEENQNGYGYVPSIPWILNVSLQENITFGRSYERKRYVEVVKACCLQADIDLLPCGDQTIIGERGINLSGGQKQRIALARAIYSNTSTLILDDCISALDPIVGYSVFDNAIMRLVIKS</sequence>
<name>A0A9Q0M349_BLOTA</name>
<protein>
    <recommendedName>
        <fullName evidence="4">ABC transporter domain-containing protein</fullName>
    </recommendedName>
</protein>
<keyword evidence="2" id="KW-0067">ATP-binding</keyword>
<dbReference type="InterPro" id="IPR003439">
    <property type="entry name" value="ABC_transporter-like_ATP-bd"/>
</dbReference>
<feature type="region of interest" description="Disordered" evidence="3">
    <location>
        <begin position="32"/>
        <end position="56"/>
    </location>
</feature>
<feature type="compositionally biased region" description="Low complexity" evidence="3">
    <location>
        <begin position="32"/>
        <end position="41"/>
    </location>
</feature>
<proteinExistence type="predicted"/>
<dbReference type="OMA" id="NASEHMQ"/>
<dbReference type="GO" id="GO:0016887">
    <property type="term" value="F:ATP hydrolysis activity"/>
    <property type="evidence" value="ECO:0007669"/>
    <property type="project" value="InterPro"/>
</dbReference>
<accession>A0A9Q0M349</accession>
<dbReference type="AlphaFoldDB" id="A0A9Q0M349"/>
<evidence type="ECO:0000256" key="1">
    <source>
        <dbReference type="ARBA" id="ARBA00022741"/>
    </source>
</evidence>
<dbReference type="GO" id="GO:0016020">
    <property type="term" value="C:membrane"/>
    <property type="evidence" value="ECO:0007669"/>
    <property type="project" value="TreeGrafter"/>
</dbReference>
<dbReference type="InterPro" id="IPR027417">
    <property type="entry name" value="P-loop_NTPase"/>
</dbReference>
<dbReference type="PANTHER" id="PTHR24223">
    <property type="entry name" value="ATP-BINDING CASSETTE SUB-FAMILY C"/>
    <property type="match status" value="1"/>
</dbReference>
<evidence type="ECO:0000313" key="6">
    <source>
        <dbReference type="Proteomes" id="UP001142055"/>
    </source>
</evidence>
<dbReference type="SUPFAM" id="SSF52540">
    <property type="entry name" value="P-loop containing nucleoside triphosphate hydrolases"/>
    <property type="match status" value="1"/>
</dbReference>
<dbReference type="Gene3D" id="3.40.50.300">
    <property type="entry name" value="P-loop containing nucleotide triphosphate hydrolases"/>
    <property type="match status" value="1"/>
</dbReference>
<dbReference type="PROSITE" id="PS00211">
    <property type="entry name" value="ABC_TRANSPORTER_1"/>
    <property type="match status" value="1"/>
</dbReference>
<evidence type="ECO:0000259" key="4">
    <source>
        <dbReference type="PROSITE" id="PS50893"/>
    </source>
</evidence>